<sequence length="810" mass="88059">MSDFSNSGGWLVGSQTGLVNCVDELNSTAFIGIDFGTSTTVASLVFRDETGRGIEVRPLTLSQPSQHGGVVRDEIVNTVLAFRNETLLFGRDAYNLRSRLTEGRNSFSSFKMGLGLDLGPEFAATVLPAGRVPNITIERPADAAREFFKMLTKAINEELARLGFKGDARFAFSVPAAFQANQRRDLMAAIRGCGIEVNENCLIDEPNAAFLSYIHEVARAPDGAELLALARENKISVLVYDLGAGTCDVSLLDFSISGERVTSRNRAISKFTALGGDDIDREIARRVLVGQLRQDDGSEVELNSLDIEEKILPKLAPAAEKLKVTISKMLADKDVGHLDRARKLPDMVVETQTVAPFKMRGNVISISVPSLSLHQFLDILEPFCGERSGADDKLHLVGPVHDVLDKVSMDPDEVDAVLFIGGSAQNPLIRAAVMDAFPPVVREVVPRNLRALVSQGAAIHSLGLNGFGFDFIAPITSEAISVLTKGGAIETLIPASTPVPSEAPFVIQLSIPEGEQRQLDVPICSGARDRLVGIVTVKPIGHSGFKGGDAVTVTGHLSKEKLLEVTVEVAGQTARAEIMNPLSNAAASPSELAMLKERQKFNESMLRNNGRPSPDVVKAYSKAAANAGEHELAADLLVSLERITLGSDHATSICYHYSMAGRDKASHEWAGIAYRRRPTAVNAHNLACGERDRGIREKYLRQALEHDPEFTSSAAMLASMIEDRDPDEAQKLRQMIITVLEAGTRSSDTSMQELRRLREAARQLGKSSVAERAKSEIKRREHALAERDTVFREENLAEGRGKMIGRERLF</sequence>
<dbReference type="OrthoDB" id="499700at2"/>
<evidence type="ECO:0008006" key="5">
    <source>
        <dbReference type="Google" id="ProtNLM"/>
    </source>
</evidence>
<dbReference type="Pfam" id="PF00012">
    <property type="entry name" value="HSP70"/>
    <property type="match status" value="2"/>
</dbReference>
<dbReference type="SUPFAM" id="SSF100920">
    <property type="entry name" value="Heat shock protein 70kD (HSP70), peptide-binding domain"/>
    <property type="match status" value="1"/>
</dbReference>
<name>A0A2T7FZA2_9RHOB</name>
<dbReference type="InterPro" id="IPR043129">
    <property type="entry name" value="ATPase_NBD"/>
</dbReference>
<dbReference type="InterPro" id="IPR029047">
    <property type="entry name" value="HSP70_peptide-bd_sf"/>
</dbReference>
<dbReference type="Gene3D" id="3.90.640.10">
    <property type="entry name" value="Actin, Chain A, domain 4"/>
    <property type="match status" value="1"/>
</dbReference>
<dbReference type="PANTHER" id="PTHR19375">
    <property type="entry name" value="HEAT SHOCK PROTEIN 70KDA"/>
    <property type="match status" value="1"/>
</dbReference>
<keyword evidence="2" id="KW-0067">ATP-binding</keyword>
<organism evidence="3 4">
    <name type="scientific">Thalassorhabdomicrobium marinisediminis</name>
    <dbReference type="NCBI Taxonomy" id="2170577"/>
    <lineage>
        <taxon>Bacteria</taxon>
        <taxon>Pseudomonadati</taxon>
        <taxon>Pseudomonadota</taxon>
        <taxon>Alphaproteobacteria</taxon>
        <taxon>Rhodobacterales</taxon>
        <taxon>Paracoccaceae</taxon>
        <taxon>Thalassorhabdomicrobium</taxon>
    </lineage>
</organism>
<dbReference type="AlphaFoldDB" id="A0A2T7FZA2"/>
<dbReference type="EMBL" id="QCYG01000002">
    <property type="protein sequence ID" value="PVA07507.1"/>
    <property type="molecule type" value="Genomic_DNA"/>
</dbReference>
<dbReference type="InterPro" id="IPR013126">
    <property type="entry name" value="Hsp_70_fam"/>
</dbReference>
<dbReference type="Proteomes" id="UP000244817">
    <property type="component" value="Unassembled WGS sequence"/>
</dbReference>
<dbReference type="GO" id="GO:0005524">
    <property type="term" value="F:ATP binding"/>
    <property type="evidence" value="ECO:0007669"/>
    <property type="project" value="UniProtKB-KW"/>
</dbReference>
<protein>
    <recommendedName>
        <fullName evidence="5">Molecular chaperone DnaK</fullName>
    </recommendedName>
</protein>
<dbReference type="RefSeq" id="WP_108639549.1">
    <property type="nucleotide sequence ID" value="NZ_QCYG01000002.1"/>
</dbReference>
<proteinExistence type="predicted"/>
<evidence type="ECO:0000313" key="3">
    <source>
        <dbReference type="EMBL" id="PVA07507.1"/>
    </source>
</evidence>
<evidence type="ECO:0000313" key="4">
    <source>
        <dbReference type="Proteomes" id="UP000244817"/>
    </source>
</evidence>
<evidence type="ECO:0000256" key="2">
    <source>
        <dbReference type="ARBA" id="ARBA00022840"/>
    </source>
</evidence>
<evidence type="ECO:0000256" key="1">
    <source>
        <dbReference type="ARBA" id="ARBA00022741"/>
    </source>
</evidence>
<dbReference type="Gene3D" id="3.30.420.40">
    <property type="match status" value="2"/>
</dbReference>
<gene>
    <name evidence="3" type="ORF">DC363_02420</name>
</gene>
<dbReference type="SUPFAM" id="SSF53067">
    <property type="entry name" value="Actin-like ATPase domain"/>
    <property type="match status" value="2"/>
</dbReference>
<reference evidence="3 4" key="1">
    <citation type="submission" date="2018-04" db="EMBL/GenBank/DDBJ databases">
        <title>Pelagivirga bohaiensis gen. nov., sp. nov., a bacterium isolated from the Bohai Sea.</title>
        <authorList>
            <person name="Ji X."/>
        </authorList>
    </citation>
    <scope>NUCLEOTIDE SEQUENCE [LARGE SCALE GENOMIC DNA]</scope>
    <source>
        <strain evidence="3 4">BH-SD16</strain>
    </source>
</reference>
<keyword evidence="4" id="KW-1185">Reference proteome</keyword>
<keyword evidence="1" id="KW-0547">Nucleotide-binding</keyword>
<dbReference type="GO" id="GO:0140662">
    <property type="term" value="F:ATP-dependent protein folding chaperone"/>
    <property type="evidence" value="ECO:0007669"/>
    <property type="project" value="InterPro"/>
</dbReference>
<comment type="caution">
    <text evidence="3">The sequence shown here is derived from an EMBL/GenBank/DDBJ whole genome shotgun (WGS) entry which is preliminary data.</text>
</comment>
<accession>A0A2T7FZA2</accession>